<reference evidence="8" key="1">
    <citation type="journal article" date="2023" name="Commun. Biol.">
        <title>Genome analysis of Parmales, the sister group of diatoms, reveals the evolutionary specialization of diatoms from phago-mixotrophs to photoautotrophs.</title>
        <authorList>
            <person name="Ban H."/>
            <person name="Sato S."/>
            <person name="Yoshikawa S."/>
            <person name="Yamada K."/>
            <person name="Nakamura Y."/>
            <person name="Ichinomiya M."/>
            <person name="Sato N."/>
            <person name="Blanc-Mathieu R."/>
            <person name="Endo H."/>
            <person name="Kuwata A."/>
            <person name="Ogata H."/>
        </authorList>
    </citation>
    <scope>NUCLEOTIDE SEQUENCE [LARGE SCALE GENOMIC DNA]</scope>
    <source>
        <strain evidence="8">NIES 3701</strain>
    </source>
</reference>
<feature type="compositionally biased region" description="Acidic residues" evidence="5">
    <location>
        <begin position="33"/>
        <end position="44"/>
    </location>
</feature>
<dbReference type="GO" id="GO:0006355">
    <property type="term" value="P:regulation of DNA-templated transcription"/>
    <property type="evidence" value="ECO:0007669"/>
    <property type="project" value="InterPro"/>
</dbReference>
<evidence type="ECO:0000256" key="3">
    <source>
        <dbReference type="ARBA" id="ARBA00023163"/>
    </source>
</evidence>
<evidence type="ECO:0000259" key="6">
    <source>
        <dbReference type="SMART" id="SM01389"/>
    </source>
</evidence>
<protein>
    <recommendedName>
        <fullName evidence="6">Spt4/RpoE2 zinc finger domain-containing protein</fullName>
    </recommendedName>
</protein>
<keyword evidence="3" id="KW-0804">Transcription</keyword>
<feature type="domain" description="Spt4/RpoE2 zinc finger" evidence="6">
    <location>
        <begin position="116"/>
        <end position="192"/>
    </location>
</feature>
<evidence type="ECO:0000256" key="4">
    <source>
        <dbReference type="ARBA" id="ARBA00023242"/>
    </source>
</evidence>
<dbReference type="OrthoDB" id="248751at2759"/>
<evidence type="ECO:0000256" key="1">
    <source>
        <dbReference type="ARBA" id="ARBA00004123"/>
    </source>
</evidence>
<dbReference type="PANTHER" id="PTHR12882">
    <property type="entry name" value="SUPPRESSOR OF TY 4"/>
    <property type="match status" value="1"/>
</dbReference>
<name>A0A9W7AXX4_9STRA</name>
<sequence length="216" mass="23973">MSELVTNAEPDKEPVVGETEGEEMDTGDKADDVEVQEPDVQEPDVQEKRPEDDGFDADSSDDDGDGDGEKGPEAEGGEEKKVEEEEGDDMEEDDGEGKEEAAQPMHAQTPDSLQGMRACKRCGLIKTFQQFYDIGCENCPFLEMEEDQTRVTDCTSGYYGGITSIIDPNESWMAKWLGLRKALPGCYAMTITGTFPPEIEHVLTERGEKWRCKEDP</sequence>
<dbReference type="AlphaFoldDB" id="A0A9W7AXX4"/>
<dbReference type="SMART" id="SM01389">
    <property type="entry name" value="Spt4"/>
    <property type="match status" value="1"/>
</dbReference>
<dbReference type="GO" id="GO:0032044">
    <property type="term" value="C:DSIF complex"/>
    <property type="evidence" value="ECO:0007669"/>
    <property type="project" value="TreeGrafter"/>
</dbReference>
<comment type="caution">
    <text evidence="7">The sequence shown here is derived from an EMBL/GenBank/DDBJ whole genome shotgun (WGS) entry which is preliminary data.</text>
</comment>
<proteinExistence type="inferred from homology"/>
<comment type="similarity">
    <text evidence="2">Belongs to the SPT4 family.</text>
</comment>
<evidence type="ECO:0000256" key="5">
    <source>
        <dbReference type="SAM" id="MobiDB-lite"/>
    </source>
</evidence>
<dbReference type="InterPro" id="IPR029040">
    <property type="entry name" value="RPABC4/Spt4"/>
</dbReference>
<dbReference type="CDD" id="cd07973">
    <property type="entry name" value="Spt4"/>
    <property type="match status" value="1"/>
</dbReference>
<dbReference type="InterPro" id="IPR038510">
    <property type="entry name" value="Spt4_sf"/>
</dbReference>
<accession>A0A9W7AXX4</accession>
<keyword evidence="4" id="KW-0539">Nucleus</keyword>
<dbReference type="InterPro" id="IPR022800">
    <property type="entry name" value="Spt4/RpoE2_Znf"/>
</dbReference>
<dbReference type="Pfam" id="PF06093">
    <property type="entry name" value="Spt4"/>
    <property type="match status" value="1"/>
</dbReference>
<comment type="subcellular location">
    <subcellularLocation>
        <location evidence="1">Nucleus</location>
    </subcellularLocation>
</comment>
<dbReference type="GO" id="GO:0008270">
    <property type="term" value="F:zinc ion binding"/>
    <property type="evidence" value="ECO:0007669"/>
    <property type="project" value="InterPro"/>
</dbReference>
<feature type="compositionally biased region" description="Basic and acidic residues" evidence="5">
    <location>
        <begin position="67"/>
        <end position="83"/>
    </location>
</feature>
<keyword evidence="8" id="KW-1185">Reference proteome</keyword>
<dbReference type="EMBL" id="BRXY01000224">
    <property type="protein sequence ID" value="GMH78571.1"/>
    <property type="molecule type" value="Genomic_DNA"/>
</dbReference>
<evidence type="ECO:0000256" key="2">
    <source>
        <dbReference type="ARBA" id="ARBA00010464"/>
    </source>
</evidence>
<feature type="region of interest" description="Disordered" evidence="5">
    <location>
        <begin position="1"/>
        <end position="113"/>
    </location>
</feature>
<feature type="compositionally biased region" description="Acidic residues" evidence="5">
    <location>
        <begin position="53"/>
        <end position="66"/>
    </location>
</feature>
<feature type="compositionally biased region" description="Acidic residues" evidence="5">
    <location>
        <begin position="84"/>
        <end position="97"/>
    </location>
</feature>
<dbReference type="GO" id="GO:0000993">
    <property type="term" value="F:RNA polymerase II complex binding"/>
    <property type="evidence" value="ECO:0007669"/>
    <property type="project" value="TreeGrafter"/>
</dbReference>
<gene>
    <name evidence="7" type="ORF">TrST_g14217</name>
</gene>
<dbReference type="Gene3D" id="3.30.40.210">
    <property type="match status" value="1"/>
</dbReference>
<dbReference type="InterPro" id="IPR009287">
    <property type="entry name" value="Spt4"/>
</dbReference>
<evidence type="ECO:0000313" key="8">
    <source>
        <dbReference type="Proteomes" id="UP001165085"/>
    </source>
</evidence>
<dbReference type="PANTHER" id="PTHR12882:SF1">
    <property type="entry name" value="TRANSCRIPTION ELONGATION FACTOR SPT4"/>
    <property type="match status" value="1"/>
</dbReference>
<dbReference type="GO" id="GO:0140673">
    <property type="term" value="P:transcription elongation-coupled chromatin remodeling"/>
    <property type="evidence" value="ECO:0007669"/>
    <property type="project" value="InterPro"/>
</dbReference>
<evidence type="ECO:0000313" key="7">
    <source>
        <dbReference type="EMBL" id="GMH78571.1"/>
    </source>
</evidence>
<dbReference type="Proteomes" id="UP001165085">
    <property type="component" value="Unassembled WGS sequence"/>
</dbReference>
<organism evidence="7 8">
    <name type="scientific">Triparma strigata</name>
    <dbReference type="NCBI Taxonomy" id="1606541"/>
    <lineage>
        <taxon>Eukaryota</taxon>
        <taxon>Sar</taxon>
        <taxon>Stramenopiles</taxon>
        <taxon>Ochrophyta</taxon>
        <taxon>Bolidophyceae</taxon>
        <taxon>Parmales</taxon>
        <taxon>Triparmaceae</taxon>
        <taxon>Triparma</taxon>
    </lineage>
</organism>
<dbReference type="SUPFAM" id="SSF63393">
    <property type="entry name" value="RNA polymerase subunits"/>
    <property type="match status" value="1"/>
</dbReference>